<dbReference type="STRING" id="1238425.J07HQW2_02386"/>
<evidence type="ECO:0000313" key="2">
    <source>
        <dbReference type="Proteomes" id="UP000030710"/>
    </source>
</evidence>
<evidence type="ECO:0000313" key="1">
    <source>
        <dbReference type="EMBL" id="ERG95926.1"/>
    </source>
</evidence>
<dbReference type="AlphaFoldDB" id="U1PU86"/>
<reference evidence="1 2" key="1">
    <citation type="journal article" date="2013" name="PLoS ONE">
        <title>Assembly-driven community genomics of a hypersaline microbial ecosystem.</title>
        <authorList>
            <person name="Podell S."/>
            <person name="Ugalde J.A."/>
            <person name="Narasingarao P."/>
            <person name="Banfield J.F."/>
            <person name="Heidelberg K.B."/>
            <person name="Allen E.E."/>
        </authorList>
    </citation>
    <scope>NUCLEOTIDE SEQUENCE [LARGE SCALE GENOMIC DNA]</scope>
    <source>
        <strain evidence="2">J07HQW2</strain>
    </source>
</reference>
<sequence>MKSLRCVNKYRGIDTFKKRYNRLYALYERDLNVYSDIDDRRSLSVIYSYVFDWCSDIAWDCVGENKVLSALPTVAEFSLSAEYIVYNVR</sequence>
<dbReference type="EMBL" id="KE356561">
    <property type="protein sequence ID" value="ERG95926.1"/>
    <property type="molecule type" value="Genomic_DNA"/>
</dbReference>
<accession>U1PU86</accession>
<name>U1PU86_9EURY</name>
<proteinExistence type="predicted"/>
<organism evidence="1 2">
    <name type="scientific">Haloquadratum walsbyi J07HQW2</name>
    <dbReference type="NCBI Taxonomy" id="1238425"/>
    <lineage>
        <taxon>Archaea</taxon>
        <taxon>Methanobacteriati</taxon>
        <taxon>Methanobacteriota</taxon>
        <taxon>Stenosarchaea group</taxon>
        <taxon>Halobacteria</taxon>
        <taxon>Halobacteriales</taxon>
        <taxon>Haloferacaceae</taxon>
        <taxon>Haloquadratum</taxon>
    </lineage>
</organism>
<protein>
    <submittedName>
        <fullName evidence="1">Uncharacterized protein</fullName>
    </submittedName>
</protein>
<dbReference type="HOGENOM" id="CLU_2447617_0_0_2"/>
<gene>
    <name evidence="1" type="ORF">J07HQW2_02386</name>
</gene>
<dbReference type="Proteomes" id="UP000030710">
    <property type="component" value="Unassembled WGS sequence"/>
</dbReference>